<organism evidence="2 3">
    <name type="scientific">Populus trichocarpa</name>
    <name type="common">Western balsam poplar</name>
    <name type="synonym">Populus balsamifera subsp. trichocarpa</name>
    <dbReference type="NCBI Taxonomy" id="3694"/>
    <lineage>
        <taxon>Eukaryota</taxon>
        <taxon>Viridiplantae</taxon>
        <taxon>Streptophyta</taxon>
        <taxon>Embryophyta</taxon>
        <taxon>Tracheophyta</taxon>
        <taxon>Spermatophyta</taxon>
        <taxon>Magnoliopsida</taxon>
        <taxon>eudicotyledons</taxon>
        <taxon>Gunneridae</taxon>
        <taxon>Pentapetalae</taxon>
        <taxon>rosids</taxon>
        <taxon>fabids</taxon>
        <taxon>Malpighiales</taxon>
        <taxon>Salicaceae</taxon>
        <taxon>Saliceae</taxon>
        <taxon>Populus</taxon>
    </lineage>
</organism>
<feature type="compositionally biased region" description="Polar residues" evidence="1">
    <location>
        <begin position="91"/>
        <end position="107"/>
    </location>
</feature>
<evidence type="ECO:0000256" key="1">
    <source>
        <dbReference type="SAM" id="MobiDB-lite"/>
    </source>
</evidence>
<name>A0A3N7FTL9_POPTR</name>
<dbReference type="Gramene" id="Potri.012G087601.1.v4.1">
    <property type="protein sequence ID" value="Potri.012G087601.1.v4.1"/>
    <property type="gene ID" value="Potri.012G087601.v4.1"/>
</dbReference>
<dbReference type="AlphaFoldDB" id="A0A3N7FTL9"/>
<feature type="region of interest" description="Disordered" evidence="1">
    <location>
        <begin position="55"/>
        <end position="107"/>
    </location>
</feature>
<sequence length="107" mass="11936">MVKGSIRVGRMVKPSTMLYLSTHFSFHCFVAAPVCEVHPDLVLLRTGKGYKLHSPSLNMQDIPQRKSVGKSEPRLADRDADGEYMTALPDQPSTSKMDCLNQARSQE</sequence>
<keyword evidence="3" id="KW-1185">Reference proteome</keyword>
<evidence type="ECO:0000313" key="3">
    <source>
        <dbReference type="Proteomes" id="UP000006729"/>
    </source>
</evidence>
<accession>A0A3N7FTL9</accession>
<evidence type="ECO:0000313" key="2">
    <source>
        <dbReference type="EMBL" id="RQO98466.1"/>
    </source>
</evidence>
<dbReference type="EMBL" id="CM009301">
    <property type="protein sequence ID" value="RQO98466.1"/>
    <property type="molecule type" value="Genomic_DNA"/>
</dbReference>
<proteinExistence type="predicted"/>
<reference evidence="2 3" key="1">
    <citation type="journal article" date="2006" name="Science">
        <title>The genome of black cottonwood, Populus trichocarpa (Torr. &amp; Gray).</title>
        <authorList>
            <person name="Tuskan G.A."/>
            <person name="Difazio S."/>
            <person name="Jansson S."/>
            <person name="Bohlmann J."/>
            <person name="Grigoriev I."/>
            <person name="Hellsten U."/>
            <person name="Putnam N."/>
            <person name="Ralph S."/>
            <person name="Rombauts S."/>
            <person name="Salamov A."/>
            <person name="Schein J."/>
            <person name="Sterck L."/>
            <person name="Aerts A."/>
            <person name="Bhalerao R.R."/>
            <person name="Bhalerao R.P."/>
            <person name="Blaudez D."/>
            <person name="Boerjan W."/>
            <person name="Brun A."/>
            <person name="Brunner A."/>
            <person name="Busov V."/>
            <person name="Campbell M."/>
            <person name="Carlson J."/>
            <person name="Chalot M."/>
            <person name="Chapman J."/>
            <person name="Chen G.L."/>
            <person name="Cooper D."/>
            <person name="Coutinho P.M."/>
            <person name="Couturier J."/>
            <person name="Covert S."/>
            <person name="Cronk Q."/>
            <person name="Cunningham R."/>
            <person name="Davis J."/>
            <person name="Degroeve S."/>
            <person name="Dejardin A."/>
            <person name="Depamphilis C."/>
            <person name="Detter J."/>
            <person name="Dirks B."/>
            <person name="Dubchak I."/>
            <person name="Duplessis S."/>
            <person name="Ehlting J."/>
            <person name="Ellis B."/>
            <person name="Gendler K."/>
            <person name="Goodstein D."/>
            <person name="Gribskov M."/>
            <person name="Grimwood J."/>
            <person name="Groover A."/>
            <person name="Gunter L."/>
            <person name="Hamberger B."/>
            <person name="Heinze B."/>
            <person name="Helariutta Y."/>
            <person name="Henrissat B."/>
            <person name="Holligan D."/>
            <person name="Holt R."/>
            <person name="Huang W."/>
            <person name="Islam-Faridi N."/>
            <person name="Jones S."/>
            <person name="Jones-Rhoades M."/>
            <person name="Jorgensen R."/>
            <person name="Joshi C."/>
            <person name="Kangasjarvi J."/>
            <person name="Karlsson J."/>
            <person name="Kelleher C."/>
            <person name="Kirkpatrick R."/>
            <person name="Kirst M."/>
            <person name="Kohler A."/>
            <person name="Kalluri U."/>
            <person name="Larimer F."/>
            <person name="Leebens-Mack J."/>
            <person name="Leple J.C."/>
            <person name="Locascio P."/>
            <person name="Lou Y."/>
            <person name="Lucas S."/>
            <person name="Martin F."/>
            <person name="Montanini B."/>
            <person name="Napoli C."/>
            <person name="Nelson D.R."/>
            <person name="Nelson C."/>
            <person name="Nieminen K."/>
            <person name="Nilsson O."/>
            <person name="Pereda V."/>
            <person name="Peter G."/>
            <person name="Philippe R."/>
            <person name="Pilate G."/>
            <person name="Poliakov A."/>
            <person name="Razumovskaya J."/>
            <person name="Richardson P."/>
            <person name="Rinaldi C."/>
            <person name="Ritland K."/>
            <person name="Rouze P."/>
            <person name="Ryaboy D."/>
            <person name="Schmutz J."/>
            <person name="Schrader J."/>
            <person name="Segerman B."/>
            <person name="Shin H."/>
            <person name="Siddiqui A."/>
            <person name="Sterky F."/>
            <person name="Terry A."/>
            <person name="Tsai C.J."/>
            <person name="Uberbacher E."/>
            <person name="Unneberg P."/>
            <person name="Vahala J."/>
            <person name="Wall K."/>
            <person name="Wessler S."/>
            <person name="Yang G."/>
            <person name="Yin T."/>
            <person name="Douglas C."/>
            <person name="Marra M."/>
            <person name="Sandberg G."/>
            <person name="Van de Peer Y."/>
            <person name="Rokhsar D."/>
        </authorList>
    </citation>
    <scope>NUCLEOTIDE SEQUENCE [LARGE SCALE GENOMIC DNA]</scope>
    <source>
        <strain evidence="3">cv. Nisqually</strain>
    </source>
</reference>
<dbReference type="Proteomes" id="UP000006729">
    <property type="component" value="Chromosome 12"/>
</dbReference>
<feature type="compositionally biased region" description="Basic and acidic residues" evidence="1">
    <location>
        <begin position="69"/>
        <end position="81"/>
    </location>
</feature>
<dbReference type="STRING" id="3694.A0A3N7FTL9"/>
<gene>
    <name evidence="2" type="ORF">POPTR_012G087601</name>
</gene>
<protein>
    <submittedName>
        <fullName evidence="2">Uncharacterized protein</fullName>
    </submittedName>
</protein>
<dbReference type="InParanoid" id="A0A3N7FTL9"/>